<dbReference type="EMBL" id="RBIM01000006">
    <property type="protein sequence ID" value="RKQ95419.1"/>
    <property type="molecule type" value="Genomic_DNA"/>
</dbReference>
<name>A0A495D3Q9_9PROT</name>
<organism evidence="1 2">
    <name type="scientific">Maricaulis maris</name>
    <dbReference type="NCBI Taxonomy" id="74318"/>
    <lineage>
        <taxon>Bacteria</taxon>
        <taxon>Pseudomonadati</taxon>
        <taxon>Pseudomonadota</taxon>
        <taxon>Alphaproteobacteria</taxon>
        <taxon>Maricaulales</taxon>
        <taxon>Maricaulaceae</taxon>
        <taxon>Maricaulis</taxon>
    </lineage>
</organism>
<accession>A0A495D3Q9</accession>
<evidence type="ECO:0000313" key="1">
    <source>
        <dbReference type="EMBL" id="RKQ95419.1"/>
    </source>
</evidence>
<proteinExistence type="predicted"/>
<protein>
    <submittedName>
        <fullName evidence="1">Uncharacterized protein</fullName>
    </submittedName>
</protein>
<dbReference type="AlphaFoldDB" id="A0A495D3Q9"/>
<evidence type="ECO:0000313" key="2">
    <source>
        <dbReference type="Proteomes" id="UP000273675"/>
    </source>
</evidence>
<reference evidence="1 2" key="1">
    <citation type="submission" date="2018-10" db="EMBL/GenBank/DDBJ databases">
        <title>Genomic Encyclopedia of Type Strains, Phase IV (KMG-IV): sequencing the most valuable type-strain genomes for metagenomic binning, comparative biology and taxonomic classification.</title>
        <authorList>
            <person name="Goeker M."/>
        </authorList>
    </citation>
    <scope>NUCLEOTIDE SEQUENCE [LARGE SCALE GENOMIC DNA]</scope>
    <source>
        <strain evidence="1 2">DSM 4734</strain>
    </source>
</reference>
<dbReference type="RefSeq" id="WP_121211910.1">
    <property type="nucleotide sequence ID" value="NZ_RBIM01000006.1"/>
</dbReference>
<sequence>MIRLASGPTDTGEIVITFPEFAETRDGQRCIPSITLDRPTTPSRKAAELAAWRAVPVPDQDESDEDFAVRATPIMQALGFTDVIKRAGLQDGIQAAVQALDLVKMVQLHIRSWEHFGDQETGAPLEPTPQAVQALILGHPVIARRIEREINVALGRVVREGNA</sequence>
<comment type="caution">
    <text evidence="1">The sequence shown here is derived from an EMBL/GenBank/DDBJ whole genome shotgun (WGS) entry which is preliminary data.</text>
</comment>
<gene>
    <name evidence="1" type="ORF">C7435_2521</name>
</gene>
<dbReference type="Proteomes" id="UP000273675">
    <property type="component" value="Unassembled WGS sequence"/>
</dbReference>